<evidence type="ECO:0000256" key="4">
    <source>
        <dbReference type="ARBA" id="ARBA00023187"/>
    </source>
</evidence>
<evidence type="ECO:0000256" key="5">
    <source>
        <dbReference type="ARBA" id="ARBA00023242"/>
    </source>
</evidence>
<keyword evidence="4" id="KW-0508">mRNA splicing</keyword>
<dbReference type="PANTHER" id="PTHR17204:SF25">
    <property type="entry name" value="RRM DOMAIN-CONTAINING PROTEIN"/>
    <property type="match status" value="1"/>
</dbReference>
<evidence type="ECO:0000256" key="3">
    <source>
        <dbReference type="ARBA" id="ARBA00022737"/>
    </source>
</evidence>
<dbReference type="EMBL" id="HACG01001988">
    <property type="protein sequence ID" value="CEK48853.1"/>
    <property type="molecule type" value="Transcribed_RNA"/>
</dbReference>
<comment type="subcellular location">
    <subcellularLocation>
        <location evidence="1">Nucleus</location>
    </subcellularLocation>
</comment>
<feature type="compositionally biased region" description="Acidic residues" evidence="6">
    <location>
        <begin position="1"/>
        <end position="13"/>
    </location>
</feature>
<feature type="non-terminal residue" evidence="7">
    <location>
        <position position="1"/>
    </location>
</feature>
<accession>A0A0B6XYB7</accession>
<organism evidence="7">
    <name type="scientific">Arion vulgaris</name>
    <dbReference type="NCBI Taxonomy" id="1028688"/>
    <lineage>
        <taxon>Eukaryota</taxon>
        <taxon>Metazoa</taxon>
        <taxon>Spiralia</taxon>
        <taxon>Lophotrochozoa</taxon>
        <taxon>Mollusca</taxon>
        <taxon>Gastropoda</taxon>
        <taxon>Heterobranchia</taxon>
        <taxon>Euthyneura</taxon>
        <taxon>Panpulmonata</taxon>
        <taxon>Eupulmonata</taxon>
        <taxon>Stylommatophora</taxon>
        <taxon>Helicina</taxon>
        <taxon>Arionoidea</taxon>
        <taxon>Arionidae</taxon>
        <taxon>Arion</taxon>
    </lineage>
</organism>
<keyword evidence="3" id="KW-0677">Repeat</keyword>
<keyword evidence="5" id="KW-0539">Nucleus</keyword>
<dbReference type="InterPro" id="IPR011990">
    <property type="entry name" value="TPR-like_helical_dom_sf"/>
</dbReference>
<dbReference type="GO" id="GO:0008380">
    <property type="term" value="P:RNA splicing"/>
    <property type="evidence" value="ECO:0007669"/>
    <property type="project" value="UniProtKB-KW"/>
</dbReference>
<dbReference type="Gene3D" id="1.25.40.10">
    <property type="entry name" value="Tetratricopeptide repeat domain"/>
    <property type="match status" value="1"/>
</dbReference>
<dbReference type="AlphaFoldDB" id="A0A0B6XYB7"/>
<evidence type="ECO:0000313" key="7">
    <source>
        <dbReference type="EMBL" id="CEK48853.1"/>
    </source>
</evidence>
<evidence type="ECO:0000256" key="1">
    <source>
        <dbReference type="ARBA" id="ARBA00004123"/>
    </source>
</evidence>
<proteinExistence type="predicted"/>
<feature type="compositionally biased region" description="Acidic residues" evidence="6">
    <location>
        <begin position="21"/>
        <end position="34"/>
    </location>
</feature>
<gene>
    <name evidence="7" type="primary">ORF5389</name>
</gene>
<feature type="region of interest" description="Disordered" evidence="6">
    <location>
        <begin position="1"/>
        <end position="43"/>
    </location>
</feature>
<dbReference type="GO" id="GO:0006397">
    <property type="term" value="P:mRNA processing"/>
    <property type="evidence" value="ECO:0007669"/>
    <property type="project" value="UniProtKB-KW"/>
</dbReference>
<evidence type="ECO:0000256" key="2">
    <source>
        <dbReference type="ARBA" id="ARBA00022664"/>
    </source>
</evidence>
<sequence length="164" mass="19776">EPEFEMETTVQEEECTKDLEDVNESSDDSTSSEDEDKRNEENEVKLSALGKQISQNPYMYDNHTERIKILREMEDLQRLREAREEMTRFFPLTEDLWLEWLHDELPLVSDENERKKLKSSLRRHLEIINLFLFGWSMYNLPLVEWGKQMELLLCVMPLREHLQL</sequence>
<dbReference type="SUPFAM" id="SSF48452">
    <property type="entry name" value="TPR-like"/>
    <property type="match status" value="1"/>
</dbReference>
<dbReference type="PANTHER" id="PTHR17204">
    <property type="entry name" value="PRE-MRNA PROCESSING PROTEIN PRP39-RELATED"/>
    <property type="match status" value="1"/>
</dbReference>
<reference evidence="7" key="1">
    <citation type="submission" date="2014-12" db="EMBL/GenBank/DDBJ databases">
        <title>Insight into the proteome of Arion vulgaris.</title>
        <authorList>
            <person name="Aradska J."/>
            <person name="Bulat T."/>
            <person name="Smidak R."/>
            <person name="Sarate P."/>
            <person name="Gangsoo J."/>
            <person name="Sialana F."/>
            <person name="Bilban M."/>
            <person name="Lubec G."/>
        </authorList>
    </citation>
    <scope>NUCLEOTIDE SEQUENCE</scope>
    <source>
        <tissue evidence="7">Skin</tissue>
    </source>
</reference>
<name>A0A0B6XYB7_9EUPU</name>
<protein>
    <submittedName>
        <fullName evidence="7">Uncharacterized protein</fullName>
    </submittedName>
</protein>
<evidence type="ECO:0000256" key="6">
    <source>
        <dbReference type="SAM" id="MobiDB-lite"/>
    </source>
</evidence>
<dbReference type="GO" id="GO:0005634">
    <property type="term" value="C:nucleus"/>
    <property type="evidence" value="ECO:0007669"/>
    <property type="project" value="UniProtKB-SubCell"/>
</dbReference>
<keyword evidence="2" id="KW-0507">mRNA processing</keyword>